<keyword evidence="2 7" id="KW-0812">Transmembrane</keyword>
<keyword evidence="3 7" id="KW-1133">Transmembrane helix</keyword>
<comment type="catalytic activity">
    <reaction evidence="7">
        <text>a peptidoglycan chain = a peptidoglycan chain with N-acetyl-1,6-anhydromuramyl-[peptide] at the reducing end + a peptidoglycan chain with N-acetylglucosamine at the non-reducing end.</text>
        <dbReference type="EC" id="4.2.2.29"/>
    </reaction>
</comment>
<dbReference type="AlphaFoldDB" id="A0A7Y3RKT9"/>
<evidence type="ECO:0000256" key="3">
    <source>
        <dbReference type="ARBA" id="ARBA00022989"/>
    </source>
</evidence>
<evidence type="ECO:0000256" key="1">
    <source>
        <dbReference type="ARBA" id="ARBA00022475"/>
    </source>
</evidence>
<gene>
    <name evidence="7 8" type="primary">mltG</name>
    <name evidence="8" type="ORF">HK107_02485</name>
</gene>
<comment type="caution">
    <text evidence="8">The sequence shown here is derived from an EMBL/GenBank/DDBJ whole genome shotgun (WGS) entry which is preliminary data.</text>
</comment>
<keyword evidence="1 7" id="KW-1003">Cell membrane</keyword>
<evidence type="ECO:0000256" key="6">
    <source>
        <dbReference type="ARBA" id="ARBA00023316"/>
    </source>
</evidence>
<feature type="site" description="Important for catalytic activity" evidence="7">
    <location>
        <position position="206"/>
    </location>
</feature>
<dbReference type="Gene3D" id="3.30.1490.480">
    <property type="entry name" value="Endolytic murein transglycosylase"/>
    <property type="match status" value="1"/>
</dbReference>
<keyword evidence="4 7" id="KW-0472">Membrane</keyword>
<sequence>MRGSEGFARVLILLVLAVLAAMSFVAFELARRVQADGPLSEESIVWVEQGDSLKRVETKLAVAGIIEEPGLFYYYGRATGLAEELRAGEFVVPGGSSIKDVSEILAEGDPLLRFVTIPEGVTVAQAARLVTAAEMLEGEATELPTEGHLLPETYAYQRGETRNALVARMVAAHEEMLDELWPNRQPDLPIKTREEAVILASIVEKETAVPEERPRVAAVFVNRLRRGMRLQSDPTIIYGITGGEPLGRGLRQSELNNSDNLYNSYRHGGLPPTAIANPGKESLAAVLNPADTNDLYFVADGTGGHAFAATLREHQANVQRWRAIERARKAQGQ</sequence>
<dbReference type="HAMAP" id="MF_02065">
    <property type="entry name" value="MltG"/>
    <property type="match status" value="1"/>
</dbReference>
<proteinExistence type="inferred from homology"/>
<evidence type="ECO:0000256" key="5">
    <source>
        <dbReference type="ARBA" id="ARBA00023239"/>
    </source>
</evidence>
<accession>A0A7Y3RKT9</accession>
<evidence type="ECO:0000256" key="4">
    <source>
        <dbReference type="ARBA" id="ARBA00023136"/>
    </source>
</evidence>
<keyword evidence="5 7" id="KW-0456">Lyase</keyword>
<organism evidence="8 9">
    <name type="scientific">Parvularcula mediterranea</name>
    <dbReference type="NCBI Taxonomy" id="2732508"/>
    <lineage>
        <taxon>Bacteria</taxon>
        <taxon>Pseudomonadati</taxon>
        <taxon>Pseudomonadota</taxon>
        <taxon>Alphaproteobacteria</taxon>
        <taxon>Parvularculales</taxon>
        <taxon>Parvularculaceae</taxon>
        <taxon>Parvularcula</taxon>
    </lineage>
</organism>
<dbReference type="GO" id="GO:0005886">
    <property type="term" value="C:plasma membrane"/>
    <property type="evidence" value="ECO:0007669"/>
    <property type="project" value="UniProtKB-UniRule"/>
</dbReference>
<dbReference type="GO" id="GO:0071555">
    <property type="term" value="P:cell wall organization"/>
    <property type="evidence" value="ECO:0007669"/>
    <property type="project" value="UniProtKB-KW"/>
</dbReference>
<dbReference type="NCBIfam" id="TIGR00247">
    <property type="entry name" value="endolytic transglycosylase MltG"/>
    <property type="match status" value="1"/>
</dbReference>
<protein>
    <recommendedName>
        <fullName evidence="7">Endolytic murein transglycosylase</fullName>
        <ecNumber evidence="7">4.2.2.29</ecNumber>
    </recommendedName>
    <alternativeName>
        <fullName evidence="7">Peptidoglycan lytic transglycosylase</fullName>
    </alternativeName>
    <alternativeName>
        <fullName evidence="7">Peptidoglycan polymerization terminase</fullName>
    </alternativeName>
</protein>
<evidence type="ECO:0000313" key="9">
    <source>
        <dbReference type="Proteomes" id="UP000536835"/>
    </source>
</evidence>
<dbReference type="EC" id="4.2.2.29" evidence="7"/>
<keyword evidence="6 7" id="KW-0961">Cell wall biogenesis/degradation</keyword>
<dbReference type="PANTHER" id="PTHR30518:SF2">
    <property type="entry name" value="ENDOLYTIC MUREIN TRANSGLYCOSYLASE"/>
    <property type="match status" value="1"/>
</dbReference>
<reference evidence="8 9" key="1">
    <citation type="submission" date="2020-05" db="EMBL/GenBank/DDBJ databases">
        <title>Parvularcula mediterraneae sp. nov., isolated from polypropylene straw from shallow seawater of the seashore of Laganas in Zakynthos island, Greece.</title>
        <authorList>
            <person name="Szabo I."/>
            <person name="Al-Omari J."/>
            <person name="Rado J."/>
            <person name="Szerdahelyi G.S."/>
        </authorList>
    </citation>
    <scope>NUCLEOTIDE SEQUENCE [LARGE SCALE GENOMIC DNA]</scope>
    <source>
        <strain evidence="8 9">ZS-1/3</strain>
    </source>
</reference>
<comment type="similarity">
    <text evidence="7">Belongs to the transglycosylase MltG family.</text>
</comment>
<dbReference type="PANTHER" id="PTHR30518">
    <property type="entry name" value="ENDOLYTIC MUREIN TRANSGLYCOSYLASE"/>
    <property type="match status" value="1"/>
</dbReference>
<dbReference type="Pfam" id="PF02618">
    <property type="entry name" value="YceG"/>
    <property type="match status" value="1"/>
</dbReference>
<dbReference type="EMBL" id="JABFCX010000002">
    <property type="protein sequence ID" value="NNU15192.1"/>
    <property type="molecule type" value="Genomic_DNA"/>
</dbReference>
<evidence type="ECO:0000256" key="7">
    <source>
        <dbReference type="HAMAP-Rule" id="MF_02065"/>
    </source>
</evidence>
<dbReference type="GO" id="GO:0008932">
    <property type="term" value="F:lytic endotransglycosylase activity"/>
    <property type="evidence" value="ECO:0007669"/>
    <property type="project" value="UniProtKB-UniRule"/>
</dbReference>
<name>A0A7Y3RKT9_9PROT</name>
<dbReference type="Proteomes" id="UP000536835">
    <property type="component" value="Unassembled WGS sequence"/>
</dbReference>
<keyword evidence="9" id="KW-1185">Reference proteome</keyword>
<dbReference type="RefSeq" id="WP_173196479.1">
    <property type="nucleotide sequence ID" value="NZ_JABFCX010000002.1"/>
</dbReference>
<evidence type="ECO:0000256" key="2">
    <source>
        <dbReference type="ARBA" id="ARBA00022692"/>
    </source>
</evidence>
<comment type="function">
    <text evidence="7">Functions as a peptidoglycan terminase that cleaves nascent peptidoglycan strands endolytically to terminate their elongation.</text>
</comment>
<dbReference type="Gene3D" id="3.30.160.60">
    <property type="entry name" value="Classic Zinc Finger"/>
    <property type="match status" value="1"/>
</dbReference>
<dbReference type="InterPro" id="IPR003770">
    <property type="entry name" value="MLTG-like"/>
</dbReference>
<keyword evidence="7" id="KW-0997">Cell inner membrane</keyword>
<dbReference type="CDD" id="cd08010">
    <property type="entry name" value="MltG_like"/>
    <property type="match status" value="1"/>
</dbReference>
<evidence type="ECO:0000313" key="8">
    <source>
        <dbReference type="EMBL" id="NNU15192.1"/>
    </source>
</evidence>
<dbReference type="GO" id="GO:0009252">
    <property type="term" value="P:peptidoglycan biosynthetic process"/>
    <property type="evidence" value="ECO:0007669"/>
    <property type="project" value="UniProtKB-UniRule"/>
</dbReference>